<gene>
    <name evidence="1" type="ORF">TSUD_335890</name>
</gene>
<sequence length="306" mass="34415">MHGSLLVEFLLGLREYGTKPDKEEAYAKEERTIGGRKPGTRADAFSYRRRGFSAYESYSDMKQNQFCPFVPVACHGSFEEGCLQGFWNACKNVVVDEREPENADVTLDCVLVLSEDWICLAPLSGRAEIDALSGLRFRVPNLTLTRPLSKSFIARICAVAVAPKQSNKEAEMRKERPHETSSFSYGERNLDKKELSPGNKKKFSLFLRGIKTYTLLPVRPDSKLLSLLSSVLLEALFCYDIPSSSRVLALSFLLGLRPVYLIVRYELRHQYETADIDGCKSVSFRTAVKGPAAKAVDPSFLYLWLS</sequence>
<reference evidence="2" key="1">
    <citation type="journal article" date="2017" name="Front. Plant Sci.">
        <title>Climate Clever Clovers: New Paradigm to Reduce the Environmental Footprint of Ruminants by Breeding Low Methanogenic Forages Utilizing Haplotype Variation.</title>
        <authorList>
            <person name="Kaur P."/>
            <person name="Appels R."/>
            <person name="Bayer P.E."/>
            <person name="Keeble-Gagnere G."/>
            <person name="Wang J."/>
            <person name="Hirakawa H."/>
            <person name="Shirasawa K."/>
            <person name="Vercoe P."/>
            <person name="Stefanova K."/>
            <person name="Durmic Z."/>
            <person name="Nichols P."/>
            <person name="Revell C."/>
            <person name="Isobe S.N."/>
            <person name="Edwards D."/>
            <person name="Erskine W."/>
        </authorList>
    </citation>
    <scope>NUCLEOTIDE SEQUENCE [LARGE SCALE GENOMIC DNA]</scope>
    <source>
        <strain evidence="2">cv. Daliak</strain>
    </source>
</reference>
<proteinExistence type="predicted"/>
<accession>A0A2Z6MAZ0</accession>
<dbReference type="OrthoDB" id="1456301at2759"/>
<dbReference type="EMBL" id="DF973197">
    <property type="protein sequence ID" value="GAU19303.1"/>
    <property type="molecule type" value="Genomic_DNA"/>
</dbReference>
<name>A0A2Z6MAZ0_TRISU</name>
<keyword evidence="2" id="KW-1185">Reference proteome</keyword>
<evidence type="ECO:0000313" key="2">
    <source>
        <dbReference type="Proteomes" id="UP000242715"/>
    </source>
</evidence>
<protein>
    <submittedName>
        <fullName evidence="1">Uncharacterized protein</fullName>
    </submittedName>
</protein>
<organism evidence="1 2">
    <name type="scientific">Trifolium subterraneum</name>
    <name type="common">Subterranean clover</name>
    <dbReference type="NCBI Taxonomy" id="3900"/>
    <lineage>
        <taxon>Eukaryota</taxon>
        <taxon>Viridiplantae</taxon>
        <taxon>Streptophyta</taxon>
        <taxon>Embryophyta</taxon>
        <taxon>Tracheophyta</taxon>
        <taxon>Spermatophyta</taxon>
        <taxon>Magnoliopsida</taxon>
        <taxon>eudicotyledons</taxon>
        <taxon>Gunneridae</taxon>
        <taxon>Pentapetalae</taxon>
        <taxon>rosids</taxon>
        <taxon>fabids</taxon>
        <taxon>Fabales</taxon>
        <taxon>Fabaceae</taxon>
        <taxon>Papilionoideae</taxon>
        <taxon>50 kb inversion clade</taxon>
        <taxon>NPAAA clade</taxon>
        <taxon>Hologalegina</taxon>
        <taxon>IRL clade</taxon>
        <taxon>Trifolieae</taxon>
        <taxon>Trifolium</taxon>
    </lineage>
</organism>
<evidence type="ECO:0000313" key="1">
    <source>
        <dbReference type="EMBL" id="GAU19303.1"/>
    </source>
</evidence>
<dbReference type="Proteomes" id="UP000242715">
    <property type="component" value="Unassembled WGS sequence"/>
</dbReference>
<dbReference type="AlphaFoldDB" id="A0A2Z6MAZ0"/>